<dbReference type="EC" id="2.3.2.27" evidence="4"/>
<feature type="transmembrane region" description="Helical" evidence="10">
    <location>
        <begin position="702"/>
        <end position="726"/>
    </location>
</feature>
<protein>
    <recommendedName>
        <fullName evidence="4">RING-type E3 ubiquitin transferase</fullName>
        <ecNumber evidence="4">2.3.2.27</ecNumber>
    </recommendedName>
</protein>
<comment type="catalytic activity">
    <reaction evidence="1">
        <text>S-ubiquitinyl-[E2 ubiquitin-conjugating enzyme]-L-cysteine + [acceptor protein]-L-lysine = [E2 ubiquitin-conjugating enzyme]-L-cysteine + N(6)-ubiquitinyl-[acceptor protein]-L-lysine.</text>
        <dbReference type="EC" id="2.3.2.27"/>
    </reaction>
</comment>
<evidence type="ECO:0000313" key="14">
    <source>
        <dbReference type="EMBL" id="JAG93146.1"/>
    </source>
</evidence>
<feature type="domain" description="SWEET-like" evidence="12">
    <location>
        <begin position="658"/>
        <end position="938"/>
    </location>
</feature>
<dbReference type="GO" id="GO:0012505">
    <property type="term" value="C:endomembrane system"/>
    <property type="evidence" value="ECO:0007669"/>
    <property type="project" value="UniProtKB-SubCell"/>
</dbReference>
<comment type="pathway">
    <text evidence="3">Protein modification; protein ubiquitination.</text>
</comment>
<dbReference type="InterPro" id="IPR057425">
    <property type="entry name" value="DUF2921_N"/>
</dbReference>
<dbReference type="EMBL" id="GCKF01047837">
    <property type="protein sequence ID" value="JAG93146.1"/>
    <property type="molecule type" value="Transcribed_RNA"/>
</dbReference>
<evidence type="ECO:0000256" key="5">
    <source>
        <dbReference type="ARBA" id="ARBA00022679"/>
    </source>
</evidence>
<evidence type="ECO:0000256" key="2">
    <source>
        <dbReference type="ARBA" id="ARBA00004127"/>
    </source>
</evidence>
<organism evidence="14">
    <name type="scientific">Araucaria cunninghamii</name>
    <name type="common">Hoop pine</name>
    <name type="synonym">Moreton Bay pine</name>
    <dbReference type="NCBI Taxonomy" id="56994"/>
    <lineage>
        <taxon>Eukaryota</taxon>
        <taxon>Viridiplantae</taxon>
        <taxon>Streptophyta</taxon>
        <taxon>Embryophyta</taxon>
        <taxon>Tracheophyta</taxon>
        <taxon>Spermatophyta</taxon>
        <taxon>Pinopsida</taxon>
        <taxon>Pinidae</taxon>
        <taxon>Conifers II</taxon>
        <taxon>Araucariales</taxon>
        <taxon>Araucariaceae</taxon>
        <taxon>Araucaria</taxon>
    </lineage>
</organism>
<keyword evidence="6 10" id="KW-0812">Transmembrane</keyword>
<feature type="transmembrane region" description="Helical" evidence="10">
    <location>
        <begin position="786"/>
        <end position="807"/>
    </location>
</feature>
<evidence type="ECO:0000256" key="10">
    <source>
        <dbReference type="SAM" id="Phobius"/>
    </source>
</evidence>
<reference evidence="14" key="1">
    <citation type="submission" date="2015-03" db="EMBL/GenBank/DDBJ databases">
        <title>A transcriptome of Araucaria cunninghamii, an australian fine timber species.</title>
        <authorList>
            <person name="Jing Yi C.J.Y."/>
            <person name="Yin San L.Y.S."/>
            <person name="Abdul Karim S.S."/>
            <person name="Wan Azmi N.N."/>
            <person name="Hercus R.R."/>
            <person name="Croft L.L."/>
        </authorList>
    </citation>
    <scope>NUCLEOTIDE SEQUENCE</scope>
    <source>
        <strain evidence="14">MI0301</strain>
        <tissue evidence="14">Leaf</tissue>
    </source>
</reference>
<comment type="subcellular location">
    <subcellularLocation>
        <location evidence="2">Endomembrane system</location>
        <topology evidence="2">Multi-pass membrane protein</topology>
    </subcellularLocation>
</comment>
<evidence type="ECO:0000256" key="11">
    <source>
        <dbReference type="SAM" id="SignalP"/>
    </source>
</evidence>
<dbReference type="InterPro" id="IPR021319">
    <property type="entry name" value="DUF2921"/>
</dbReference>
<feature type="transmembrane region" description="Helical" evidence="10">
    <location>
        <begin position="902"/>
        <end position="924"/>
    </location>
</feature>
<proteinExistence type="predicted"/>
<feature type="domain" description="DUF2921" evidence="13">
    <location>
        <begin position="50"/>
        <end position="239"/>
    </location>
</feature>
<evidence type="ECO:0000256" key="6">
    <source>
        <dbReference type="ARBA" id="ARBA00022692"/>
    </source>
</evidence>
<evidence type="ECO:0000256" key="1">
    <source>
        <dbReference type="ARBA" id="ARBA00000900"/>
    </source>
</evidence>
<evidence type="ECO:0000256" key="9">
    <source>
        <dbReference type="ARBA" id="ARBA00023136"/>
    </source>
</evidence>
<dbReference type="AlphaFoldDB" id="A0A0D6QS49"/>
<feature type="domain" description="DUF2921" evidence="13">
    <location>
        <begin position="459"/>
        <end position="646"/>
    </location>
</feature>
<evidence type="ECO:0000259" key="13">
    <source>
        <dbReference type="Pfam" id="PF25333"/>
    </source>
</evidence>
<dbReference type="PANTHER" id="PTHR33389:SF18">
    <property type="entry name" value="OS01G0677900 PROTEIN"/>
    <property type="match status" value="1"/>
</dbReference>
<keyword evidence="7" id="KW-0833">Ubl conjugation pathway</keyword>
<feature type="transmembrane region" description="Helical" evidence="10">
    <location>
        <begin position="746"/>
        <end position="765"/>
    </location>
</feature>
<evidence type="ECO:0000256" key="7">
    <source>
        <dbReference type="ARBA" id="ARBA00022786"/>
    </source>
</evidence>
<keyword evidence="8 10" id="KW-1133">Transmembrane helix</keyword>
<dbReference type="Pfam" id="PF25333">
    <property type="entry name" value="DUF2921_N"/>
    <property type="match status" value="3"/>
</dbReference>
<keyword evidence="5" id="KW-0808">Transferase</keyword>
<keyword evidence="9 10" id="KW-0472">Membrane</keyword>
<evidence type="ECO:0000256" key="4">
    <source>
        <dbReference type="ARBA" id="ARBA00012483"/>
    </source>
</evidence>
<dbReference type="GO" id="GO:0061630">
    <property type="term" value="F:ubiquitin protein ligase activity"/>
    <property type="evidence" value="ECO:0007669"/>
    <property type="project" value="UniProtKB-EC"/>
</dbReference>
<dbReference type="PANTHER" id="PTHR33389">
    <property type="entry name" value="FAMILY PROTEIN, PUTATIVE (DUF2921)-RELATED"/>
    <property type="match status" value="1"/>
</dbReference>
<dbReference type="Pfam" id="PF11145">
    <property type="entry name" value="DUF2921"/>
    <property type="match status" value="1"/>
</dbReference>
<evidence type="ECO:0000259" key="12">
    <source>
        <dbReference type="Pfam" id="PF11145"/>
    </source>
</evidence>
<evidence type="ECO:0000256" key="3">
    <source>
        <dbReference type="ARBA" id="ARBA00004906"/>
    </source>
</evidence>
<accession>A0A0D6QS49</accession>
<keyword evidence="11" id="KW-0732">Signal</keyword>
<name>A0A0D6QS49_ARACU</name>
<evidence type="ECO:0000256" key="8">
    <source>
        <dbReference type="ARBA" id="ARBA00022989"/>
    </source>
</evidence>
<feature type="domain" description="DUF2921" evidence="13">
    <location>
        <begin position="278"/>
        <end position="429"/>
    </location>
</feature>
<feature type="chain" id="PRO_5002311429" description="RING-type E3 ubiquitin transferase" evidence="11">
    <location>
        <begin position="44"/>
        <end position="952"/>
    </location>
</feature>
<feature type="transmembrane region" description="Helical" evidence="10">
    <location>
        <begin position="669"/>
        <end position="690"/>
    </location>
</feature>
<sequence length="952" mass="107416">MGNFRKFPHSISSSRMANSVRNLPLLLLFSLLLVFQIATRIAAQERDELYKEHCDEFVPAANTVRNDLNRHFEETDALGFHQGSYEGGDSLFNSTAYPWDPPAKSVSFSVLSSQKTDKEGVVKITGSLKIRSRRFGVPVGGRGFHNGPYASSSSPSPFKRVHPPRIARMAEIFFIHAEGFWSKSSNRSCMVGSGIRYLSDGFPRVSNVSVRFFYPRARTILTSFFNVTVESLDKDNSFEPIFISAAYGGPYEYTRVADAQRVCKASKPDVVDANIDVLKGNSGVAVGDGYCFWGKLISSVELELNSGCNGSNCSPFNVSDPRLMPSSMSAPNLHCTAEGKVHGFFEFQSRSWNFPRMMLFGEGQWDAEKGQLCMVVCRVGDGERNVDEEDCGISISMQFPKTFTVVSRDLVVGHLQSEKNVSDPMYFKDLAFRGPAGMGGALGDLTDMQYNYTKLDKVKQLCSKNFEDKKMSSRKKPRRKYPDGDSFGDLGFDASVDGLGKGRGYASIRPLTIENKFDTVWHTNIVYSVSSNISSSLSPKISFSRPVNVSYDLQFWNQTFEANSSYEEIFSVSAEGVYDPQTGSLCMIGCRHVGSLVNNLDGNMDCEILIEVDYAPMNPEFFETEHLSGKIISLRKEKHSLYFKPMKLSSTHVYREQAEGSIWRKDLEIIMRLTSLSFTALFIIAQLLYVKKHSNSSPFVSLSMLTVLTLGHMIPLVLNFEAFFLKTKERANIFQSGGGWLEVNEVVVRVMTMVAFLLQLRLLQLAWIARLSAAGEKSAWFWEKKVLYLCLPLYLVGGLIACLAHWWGTQYPPSMHFLQRISQHSLWEDFRSYAGLVLDGFLLPQVLGNFFWDIKEAILVPYFYIGITLVRSVPHAYDAYRAIRYIPEYSNSYYYANPDWDFYSTAWDIVIPCGAFLLAFLVFLQQRFGGRCVVPQKFRDHLEYEKIPIVDG</sequence>
<feature type="signal peptide" evidence="11">
    <location>
        <begin position="1"/>
        <end position="43"/>
    </location>
</feature>